<gene>
    <name evidence="1" type="ORF">POCTA_138.1.T1210050</name>
</gene>
<sequence>MTDINEGGFEEYKQRDLLNRKELSYKSNPLYQKARVTKNKIIQKIVYLASNNFRINQKFIRSYQYALFDLYKICVVY</sequence>
<dbReference type="Proteomes" id="UP000683925">
    <property type="component" value="Unassembled WGS sequence"/>
</dbReference>
<dbReference type="OMA" id="NFRINQK"/>
<evidence type="ECO:0000313" key="2">
    <source>
        <dbReference type="Proteomes" id="UP000683925"/>
    </source>
</evidence>
<proteinExistence type="predicted"/>
<name>A0A8S1XFR3_PAROT</name>
<evidence type="ECO:0000313" key="1">
    <source>
        <dbReference type="EMBL" id="CAD8200106.1"/>
    </source>
</evidence>
<reference evidence="1" key="1">
    <citation type="submission" date="2021-01" db="EMBL/GenBank/DDBJ databases">
        <authorList>
            <consortium name="Genoscope - CEA"/>
            <person name="William W."/>
        </authorList>
    </citation>
    <scope>NUCLEOTIDE SEQUENCE</scope>
</reference>
<comment type="caution">
    <text evidence="1">The sequence shown here is derived from an EMBL/GenBank/DDBJ whole genome shotgun (WGS) entry which is preliminary data.</text>
</comment>
<dbReference type="OrthoDB" id="10564724at2759"/>
<protein>
    <submittedName>
        <fullName evidence="1">Uncharacterized protein</fullName>
    </submittedName>
</protein>
<keyword evidence="2" id="KW-1185">Reference proteome</keyword>
<accession>A0A8S1XFR3</accession>
<organism evidence="1 2">
    <name type="scientific">Paramecium octaurelia</name>
    <dbReference type="NCBI Taxonomy" id="43137"/>
    <lineage>
        <taxon>Eukaryota</taxon>
        <taxon>Sar</taxon>
        <taxon>Alveolata</taxon>
        <taxon>Ciliophora</taxon>
        <taxon>Intramacronucleata</taxon>
        <taxon>Oligohymenophorea</taxon>
        <taxon>Peniculida</taxon>
        <taxon>Parameciidae</taxon>
        <taxon>Paramecium</taxon>
    </lineage>
</organism>
<dbReference type="AlphaFoldDB" id="A0A8S1XFR3"/>
<dbReference type="EMBL" id="CAJJDP010000121">
    <property type="protein sequence ID" value="CAD8200106.1"/>
    <property type="molecule type" value="Genomic_DNA"/>
</dbReference>